<organism evidence="2 3">
    <name type="scientific">Pseudomonas protegens</name>
    <dbReference type="NCBI Taxonomy" id="380021"/>
    <lineage>
        <taxon>Bacteria</taxon>
        <taxon>Pseudomonadati</taxon>
        <taxon>Pseudomonadota</taxon>
        <taxon>Gammaproteobacteria</taxon>
        <taxon>Pseudomonadales</taxon>
        <taxon>Pseudomonadaceae</taxon>
        <taxon>Pseudomonas</taxon>
    </lineage>
</organism>
<accession>A0ABY2VFZ3</accession>
<name>A0ABY2VFZ3_9PSED</name>
<evidence type="ECO:0000259" key="1">
    <source>
        <dbReference type="Pfam" id="PF13298"/>
    </source>
</evidence>
<dbReference type="InterPro" id="IPR014144">
    <property type="entry name" value="LigD_PE_domain"/>
</dbReference>
<dbReference type="NCBIfam" id="TIGR02777">
    <property type="entry name" value="LigD_PE_dom"/>
    <property type="match status" value="1"/>
</dbReference>
<dbReference type="Proteomes" id="UP000310095">
    <property type="component" value="Unassembled WGS sequence"/>
</dbReference>
<comment type="caution">
    <text evidence="2">The sequence shown here is derived from an EMBL/GenBank/DDBJ whole genome shotgun (WGS) entry which is preliminary data.</text>
</comment>
<protein>
    <submittedName>
        <fullName evidence="2">ATP-dependent DNA ligase</fullName>
    </submittedName>
</protein>
<dbReference type="EMBL" id="VAVY01000002">
    <property type="protein sequence ID" value="TMM63701.1"/>
    <property type="molecule type" value="Genomic_DNA"/>
</dbReference>
<dbReference type="GO" id="GO:0016874">
    <property type="term" value="F:ligase activity"/>
    <property type="evidence" value="ECO:0007669"/>
    <property type="project" value="UniProtKB-KW"/>
</dbReference>
<feature type="domain" description="DNA ligase D 3'-phosphoesterase" evidence="1">
    <location>
        <begin position="27"/>
        <end position="132"/>
    </location>
</feature>
<dbReference type="PANTHER" id="PTHR39465:SF1">
    <property type="entry name" value="DNA LIGASE D 3'-PHOSPHOESTERASE DOMAIN-CONTAINING PROTEIN"/>
    <property type="match status" value="1"/>
</dbReference>
<dbReference type="PANTHER" id="PTHR39465">
    <property type="entry name" value="DNA LIGASE D, 3'-PHOSPHOESTERASE DOMAIN"/>
    <property type="match status" value="1"/>
</dbReference>
<gene>
    <name evidence="2" type="ORF">FEF10_10540</name>
</gene>
<reference evidence="2 3" key="1">
    <citation type="submission" date="2019-05" db="EMBL/GenBank/DDBJ databases">
        <title>Identification and Biocontrol Activity Analysis of Biocontrol Strain PF-1 Based on Genome-wide Data.</title>
        <authorList>
            <person name="Qi J."/>
        </authorList>
    </citation>
    <scope>NUCLEOTIDE SEQUENCE [LARGE SCALE GENOMIC DNA]</scope>
    <source>
        <strain evidence="2 3">PF-1</strain>
    </source>
</reference>
<keyword evidence="2" id="KW-0436">Ligase</keyword>
<sequence>MKPSLNAKEHEKDPDLPMQRPRQYCIQKHYASHLHYDFRLELDGSLKSWAIPKGPSLDPRVRRLAVHVEDHSLDYLCFEGSIPAGQYGAGDVIVWDYGVWLPEGDPQKSYAKGQLYFRLKGEKLSGMWRLFRTRLPGKKEQWLLTKSNDSEARPESEYDILIEKPGSVADVCVAGKKYRKENIETP</sequence>
<proteinExistence type="predicted"/>
<evidence type="ECO:0000313" key="3">
    <source>
        <dbReference type="Proteomes" id="UP000310095"/>
    </source>
</evidence>
<dbReference type="Pfam" id="PF13298">
    <property type="entry name" value="LigD_N"/>
    <property type="match status" value="1"/>
</dbReference>
<keyword evidence="3" id="KW-1185">Reference proteome</keyword>
<evidence type="ECO:0000313" key="2">
    <source>
        <dbReference type="EMBL" id="TMM63701.1"/>
    </source>
</evidence>